<dbReference type="InterPro" id="IPR038770">
    <property type="entry name" value="Na+/solute_symporter_sf"/>
</dbReference>
<dbReference type="AlphaFoldDB" id="A0A2G0QFL3"/>
<evidence type="ECO:0000256" key="3">
    <source>
        <dbReference type="ARBA" id="ARBA00022448"/>
    </source>
</evidence>
<dbReference type="PANTHER" id="PTHR36838">
    <property type="entry name" value="AUXIN EFFLUX CARRIER FAMILY PROTEIN"/>
    <property type="match status" value="1"/>
</dbReference>
<evidence type="ECO:0000256" key="6">
    <source>
        <dbReference type="ARBA" id="ARBA00022989"/>
    </source>
</evidence>
<reference evidence="9 10" key="1">
    <citation type="journal article" date="2017" name="Nat. Microbiol.">
        <title>Natural product diversity associated with the nematode symbionts Photorhabdus and Xenorhabdus.</title>
        <authorList>
            <person name="Tobias N.J."/>
            <person name="Wolff H."/>
            <person name="Djahanschiri B."/>
            <person name="Grundmann F."/>
            <person name="Kronenwerth M."/>
            <person name="Shi Y.M."/>
            <person name="Simonyi S."/>
            <person name="Grun P."/>
            <person name="Shapiro-Ilan D."/>
            <person name="Pidot S.J."/>
            <person name="Stinear T.P."/>
            <person name="Ebersberger I."/>
            <person name="Bode H.B."/>
        </authorList>
    </citation>
    <scope>NUCLEOTIDE SEQUENCE [LARGE SCALE GENOMIC DNA]</scope>
    <source>
        <strain evidence="9 10">DSM 17903</strain>
    </source>
</reference>
<comment type="similarity">
    <text evidence="2">Belongs to the auxin efflux carrier (TC 2.A.69) family.</text>
</comment>
<comment type="caution">
    <text evidence="9">The sequence shown here is derived from an EMBL/GenBank/DDBJ whole genome shotgun (WGS) entry which is preliminary data.</text>
</comment>
<evidence type="ECO:0000256" key="5">
    <source>
        <dbReference type="ARBA" id="ARBA00022692"/>
    </source>
</evidence>
<feature type="transmembrane region" description="Helical" evidence="8">
    <location>
        <begin position="181"/>
        <end position="202"/>
    </location>
</feature>
<evidence type="ECO:0000313" key="9">
    <source>
        <dbReference type="EMBL" id="PHM58006.1"/>
    </source>
</evidence>
<proteinExistence type="inferred from homology"/>
<dbReference type="Proteomes" id="UP000225433">
    <property type="component" value="Unassembled WGS sequence"/>
</dbReference>
<dbReference type="RefSeq" id="WP_232326168.1">
    <property type="nucleotide sequence ID" value="NZ_CAWNQJ010000001.1"/>
</dbReference>
<keyword evidence="3" id="KW-0813">Transport</keyword>
<sequence>MGIGLPQTSILSMGSSYGTTGYLGLPIVISAYGESAALPAAIATILHNIPAIMAVIITYDIFSTQQSGSKLSIIQSLVKALKTTLTNPLMVSVIAGLVFVCFNIPVPKFLQTLAGFLGSAAGPTALFALGIGLSRLKVREHINGETLKLVTPMLCLKLGVQPLVTFICAYHLFGIKQVNDIWLIVAIVMAAQPIGAGVYVFASNYGFKQEVISLSIIISLLIALITIPIVLQLLSV</sequence>
<keyword evidence="5 8" id="KW-0812">Transmembrane</keyword>
<name>A0A2G0QFL3_XENHO</name>
<keyword evidence="7 8" id="KW-0472">Membrane</keyword>
<feature type="transmembrane region" description="Helical" evidence="8">
    <location>
        <begin position="214"/>
        <end position="234"/>
    </location>
</feature>
<feature type="transmembrane region" description="Helical" evidence="8">
    <location>
        <begin position="83"/>
        <end position="106"/>
    </location>
</feature>
<accession>A0A2G0QFL3</accession>
<keyword evidence="4" id="KW-1003">Cell membrane</keyword>
<feature type="transmembrane region" description="Helical" evidence="8">
    <location>
        <begin position="154"/>
        <end position="175"/>
    </location>
</feature>
<evidence type="ECO:0000256" key="8">
    <source>
        <dbReference type="SAM" id="Phobius"/>
    </source>
</evidence>
<organism evidence="9 10">
    <name type="scientific">Xenorhabdus hominickii</name>
    <dbReference type="NCBI Taxonomy" id="351679"/>
    <lineage>
        <taxon>Bacteria</taxon>
        <taxon>Pseudomonadati</taxon>
        <taxon>Pseudomonadota</taxon>
        <taxon>Gammaproteobacteria</taxon>
        <taxon>Enterobacterales</taxon>
        <taxon>Morganellaceae</taxon>
        <taxon>Xenorhabdus</taxon>
    </lineage>
</organism>
<evidence type="ECO:0000313" key="10">
    <source>
        <dbReference type="Proteomes" id="UP000225433"/>
    </source>
</evidence>
<dbReference type="PANTHER" id="PTHR36838:SF3">
    <property type="entry name" value="TRANSPORTER AUXIN EFFLUX CARRIER EC FAMILY"/>
    <property type="match status" value="1"/>
</dbReference>
<dbReference type="GO" id="GO:0005886">
    <property type="term" value="C:plasma membrane"/>
    <property type="evidence" value="ECO:0007669"/>
    <property type="project" value="UniProtKB-SubCell"/>
</dbReference>
<keyword evidence="6 8" id="KW-1133">Transmembrane helix</keyword>
<dbReference type="GO" id="GO:0055085">
    <property type="term" value="P:transmembrane transport"/>
    <property type="evidence" value="ECO:0007669"/>
    <property type="project" value="InterPro"/>
</dbReference>
<gene>
    <name evidence="9" type="ORF">Xhom_01011</name>
</gene>
<protein>
    <submittedName>
        <fullName evidence="9">Transporter</fullName>
    </submittedName>
</protein>
<evidence type="ECO:0000256" key="1">
    <source>
        <dbReference type="ARBA" id="ARBA00004651"/>
    </source>
</evidence>
<dbReference type="EMBL" id="NJAI01000001">
    <property type="protein sequence ID" value="PHM58006.1"/>
    <property type="molecule type" value="Genomic_DNA"/>
</dbReference>
<feature type="transmembrane region" description="Helical" evidence="8">
    <location>
        <begin position="40"/>
        <end position="62"/>
    </location>
</feature>
<feature type="transmembrane region" description="Helical" evidence="8">
    <location>
        <begin position="112"/>
        <end position="133"/>
    </location>
</feature>
<evidence type="ECO:0000256" key="4">
    <source>
        <dbReference type="ARBA" id="ARBA00022475"/>
    </source>
</evidence>
<dbReference type="InterPro" id="IPR004776">
    <property type="entry name" value="Mem_transp_PIN-like"/>
</dbReference>
<dbReference type="Pfam" id="PF03547">
    <property type="entry name" value="Mem_trans"/>
    <property type="match status" value="1"/>
</dbReference>
<evidence type="ECO:0000256" key="7">
    <source>
        <dbReference type="ARBA" id="ARBA00023136"/>
    </source>
</evidence>
<evidence type="ECO:0000256" key="2">
    <source>
        <dbReference type="ARBA" id="ARBA00010145"/>
    </source>
</evidence>
<comment type="subcellular location">
    <subcellularLocation>
        <location evidence="1">Cell membrane</location>
        <topology evidence="1">Multi-pass membrane protein</topology>
    </subcellularLocation>
</comment>
<dbReference type="Gene3D" id="1.20.1530.20">
    <property type="match status" value="1"/>
</dbReference>